<keyword evidence="5" id="KW-0812">Transmembrane</keyword>
<evidence type="ECO:0000259" key="6">
    <source>
        <dbReference type="PROSITE" id="PS01124"/>
    </source>
</evidence>
<dbReference type="EMBL" id="JAMDLW010000061">
    <property type="protein sequence ID" value="MCY9523189.1"/>
    <property type="molecule type" value="Genomic_DNA"/>
</dbReference>
<accession>A0ABT4E0Q3</accession>
<proteinExistence type="predicted"/>
<evidence type="ECO:0000256" key="3">
    <source>
        <dbReference type="ARBA" id="ARBA00023163"/>
    </source>
</evidence>
<sequence length="145" mass="16596">MEEIAIRVGYPDKYYFSRIFKQHTGTSPIQFRDNNNRYQCYREGDIPMLKSTKMLAAILFCLSLLLGSFANLRECNGRRSSSTGAGIAGGNGGQDQDHIDDKGRHQDSGQASAYRRRSLPWQLHRIKREADRHPGEKFKKSLLFQ</sequence>
<reference evidence="7 8" key="1">
    <citation type="submission" date="2022-05" db="EMBL/GenBank/DDBJ databases">
        <title>Genome Sequencing of Bee-Associated Microbes.</title>
        <authorList>
            <person name="Dunlap C."/>
        </authorList>
    </citation>
    <scope>NUCLEOTIDE SEQUENCE [LARGE SCALE GENOMIC DNA]</scope>
    <source>
        <strain evidence="7 8">NRRL NRS-1438</strain>
    </source>
</reference>
<evidence type="ECO:0000313" key="8">
    <source>
        <dbReference type="Proteomes" id="UP001207626"/>
    </source>
</evidence>
<dbReference type="Pfam" id="PF00165">
    <property type="entry name" value="HTH_AraC"/>
    <property type="match status" value="1"/>
</dbReference>
<dbReference type="SUPFAM" id="SSF46689">
    <property type="entry name" value="Homeodomain-like"/>
    <property type="match status" value="1"/>
</dbReference>
<feature type="compositionally biased region" description="Basic and acidic residues" evidence="4">
    <location>
        <begin position="95"/>
        <end position="107"/>
    </location>
</feature>
<evidence type="ECO:0000256" key="5">
    <source>
        <dbReference type="SAM" id="Phobius"/>
    </source>
</evidence>
<feature type="domain" description="HTH araC/xylS-type" evidence="6">
    <location>
        <begin position="1"/>
        <end position="34"/>
    </location>
</feature>
<dbReference type="InterPro" id="IPR020449">
    <property type="entry name" value="Tscrpt_reg_AraC-type_HTH"/>
</dbReference>
<organism evidence="7 8">
    <name type="scientific">Paenibacillus apiarius</name>
    <dbReference type="NCBI Taxonomy" id="46240"/>
    <lineage>
        <taxon>Bacteria</taxon>
        <taxon>Bacillati</taxon>
        <taxon>Bacillota</taxon>
        <taxon>Bacilli</taxon>
        <taxon>Bacillales</taxon>
        <taxon>Paenibacillaceae</taxon>
        <taxon>Paenibacillus</taxon>
    </lineage>
</organism>
<comment type="caution">
    <text evidence="7">The sequence shown here is derived from an EMBL/GenBank/DDBJ whole genome shotgun (WGS) entry which is preliminary data.</text>
</comment>
<feature type="region of interest" description="Disordered" evidence="4">
    <location>
        <begin position="77"/>
        <end position="119"/>
    </location>
</feature>
<dbReference type="PRINTS" id="PR00032">
    <property type="entry name" value="HTHARAC"/>
</dbReference>
<name>A0ABT4E0Q3_9BACL</name>
<protein>
    <submittedName>
        <fullName evidence="7">AraC family transcriptional regulator</fullName>
    </submittedName>
</protein>
<keyword evidence="5" id="KW-0472">Membrane</keyword>
<dbReference type="InterPro" id="IPR018060">
    <property type="entry name" value="HTH_AraC"/>
</dbReference>
<dbReference type="Proteomes" id="UP001207626">
    <property type="component" value="Unassembled WGS sequence"/>
</dbReference>
<keyword evidence="5" id="KW-1133">Transmembrane helix</keyword>
<evidence type="ECO:0000256" key="1">
    <source>
        <dbReference type="ARBA" id="ARBA00023015"/>
    </source>
</evidence>
<keyword evidence="1" id="KW-0805">Transcription regulation</keyword>
<dbReference type="PROSITE" id="PS01124">
    <property type="entry name" value="HTH_ARAC_FAMILY_2"/>
    <property type="match status" value="1"/>
</dbReference>
<dbReference type="Gene3D" id="1.10.10.60">
    <property type="entry name" value="Homeodomain-like"/>
    <property type="match status" value="1"/>
</dbReference>
<dbReference type="InterPro" id="IPR009057">
    <property type="entry name" value="Homeodomain-like_sf"/>
</dbReference>
<evidence type="ECO:0000256" key="2">
    <source>
        <dbReference type="ARBA" id="ARBA00023125"/>
    </source>
</evidence>
<evidence type="ECO:0000256" key="4">
    <source>
        <dbReference type="SAM" id="MobiDB-lite"/>
    </source>
</evidence>
<feature type="transmembrane region" description="Helical" evidence="5">
    <location>
        <begin position="54"/>
        <end position="72"/>
    </location>
</feature>
<keyword evidence="8" id="KW-1185">Reference proteome</keyword>
<keyword evidence="3" id="KW-0804">Transcription</keyword>
<gene>
    <name evidence="7" type="ORF">M5X09_26670</name>
</gene>
<evidence type="ECO:0000313" key="7">
    <source>
        <dbReference type="EMBL" id="MCY9523189.1"/>
    </source>
</evidence>
<keyword evidence="2" id="KW-0238">DNA-binding</keyword>